<dbReference type="InterPro" id="IPR025714">
    <property type="entry name" value="Methyltranfer_dom"/>
</dbReference>
<dbReference type="SUPFAM" id="SSF53335">
    <property type="entry name" value="S-adenosyl-L-methionine-dependent methyltransferases"/>
    <property type="match status" value="1"/>
</dbReference>
<evidence type="ECO:0000313" key="3">
    <source>
        <dbReference type="Proteomes" id="UP000294947"/>
    </source>
</evidence>
<dbReference type="InterPro" id="IPR050723">
    <property type="entry name" value="CFA/CMAS"/>
</dbReference>
<dbReference type="AlphaFoldDB" id="A0A4R4YGU7"/>
<dbReference type="Pfam" id="PF13847">
    <property type="entry name" value="Methyltransf_31"/>
    <property type="match status" value="1"/>
</dbReference>
<dbReference type="GO" id="GO:0008168">
    <property type="term" value="F:methyltransferase activity"/>
    <property type="evidence" value="ECO:0007669"/>
    <property type="project" value="UniProtKB-KW"/>
</dbReference>
<protein>
    <submittedName>
        <fullName evidence="2">Class I SAM-dependent methyltransferase</fullName>
    </submittedName>
</protein>
<sequence>MKIVNTHQAEAWNGYEGTHWAENQERYEVMVGGLGGRNDVQLFEAAGIESDHHVLDIGCGNGQTTRIAARLAAGGHALGVDLSGPMLERARRTAAAEGIGNVTFEQGDAQVHDFPADRFDVAISRGGIMYFADPVTAFANIGAALKPSGRLVFGCGRDASDADFSAVWAAIGAHVALPDPAEDTAPGPATFTDPGRIREVLTGAGFADVVLREVESEMVLGENAADAAEFIFGWGPMRFWMSDADDASVGRAREEATAALRTLERGGSVVAKSSGWLVTATWRG</sequence>
<dbReference type="GO" id="GO:0032259">
    <property type="term" value="P:methylation"/>
    <property type="evidence" value="ECO:0007669"/>
    <property type="project" value="UniProtKB-KW"/>
</dbReference>
<keyword evidence="3" id="KW-1185">Reference proteome</keyword>
<dbReference type="RefSeq" id="WP_132488963.1">
    <property type="nucleotide sequence ID" value="NZ_SMKW01000035.1"/>
</dbReference>
<accession>A0A4R4YGU7</accession>
<dbReference type="PANTHER" id="PTHR43667:SF2">
    <property type="entry name" value="FATTY ACID C-METHYL TRANSFERASE"/>
    <property type="match status" value="1"/>
</dbReference>
<dbReference type="CDD" id="cd02440">
    <property type="entry name" value="AdoMet_MTases"/>
    <property type="match status" value="1"/>
</dbReference>
<keyword evidence="2" id="KW-0808">Transferase</keyword>
<dbReference type="OrthoDB" id="9777638at2"/>
<comment type="caution">
    <text evidence="2">The sequence shown here is derived from an EMBL/GenBank/DDBJ whole genome shotgun (WGS) entry which is preliminary data.</text>
</comment>
<feature type="domain" description="Methyltransferase" evidence="1">
    <location>
        <begin position="49"/>
        <end position="154"/>
    </location>
</feature>
<organism evidence="2 3">
    <name type="scientific">Saccharopolyspora elongata</name>
    <dbReference type="NCBI Taxonomy" id="2530387"/>
    <lineage>
        <taxon>Bacteria</taxon>
        <taxon>Bacillati</taxon>
        <taxon>Actinomycetota</taxon>
        <taxon>Actinomycetes</taxon>
        <taxon>Pseudonocardiales</taxon>
        <taxon>Pseudonocardiaceae</taxon>
        <taxon>Saccharopolyspora</taxon>
    </lineage>
</organism>
<gene>
    <name evidence="2" type="ORF">E1288_24685</name>
</gene>
<proteinExistence type="predicted"/>
<dbReference type="Proteomes" id="UP000294947">
    <property type="component" value="Unassembled WGS sequence"/>
</dbReference>
<dbReference type="PANTHER" id="PTHR43667">
    <property type="entry name" value="CYCLOPROPANE-FATTY-ACYL-PHOSPHOLIPID SYNTHASE"/>
    <property type="match status" value="1"/>
</dbReference>
<reference evidence="2 3" key="1">
    <citation type="submission" date="2019-03" db="EMBL/GenBank/DDBJ databases">
        <title>Draft genome sequences of novel Actinobacteria.</title>
        <authorList>
            <person name="Sahin N."/>
            <person name="Ay H."/>
            <person name="Saygin H."/>
        </authorList>
    </citation>
    <scope>NUCLEOTIDE SEQUENCE [LARGE SCALE GENOMIC DNA]</scope>
    <source>
        <strain evidence="2 3">7K502</strain>
    </source>
</reference>
<evidence type="ECO:0000259" key="1">
    <source>
        <dbReference type="Pfam" id="PF13847"/>
    </source>
</evidence>
<dbReference type="Gene3D" id="3.40.50.150">
    <property type="entry name" value="Vaccinia Virus protein VP39"/>
    <property type="match status" value="1"/>
</dbReference>
<name>A0A4R4YGU7_9PSEU</name>
<evidence type="ECO:0000313" key="2">
    <source>
        <dbReference type="EMBL" id="TDD44078.1"/>
    </source>
</evidence>
<dbReference type="InterPro" id="IPR029063">
    <property type="entry name" value="SAM-dependent_MTases_sf"/>
</dbReference>
<dbReference type="EMBL" id="SMKW01000035">
    <property type="protein sequence ID" value="TDD44078.1"/>
    <property type="molecule type" value="Genomic_DNA"/>
</dbReference>
<keyword evidence="2" id="KW-0489">Methyltransferase</keyword>